<evidence type="ECO:0000313" key="4">
    <source>
        <dbReference type="EMBL" id="RCK80893.1"/>
    </source>
</evidence>
<evidence type="ECO:0000259" key="3">
    <source>
        <dbReference type="PROSITE" id="PS51677"/>
    </source>
</evidence>
<name>A0A367ZRZ2_9BACT</name>
<gene>
    <name evidence="4" type="ORF">OZSIB_2781</name>
</gene>
<feature type="domain" description="NodB homology" evidence="3">
    <location>
        <begin position="93"/>
        <end position="371"/>
    </location>
</feature>
<proteinExistence type="predicted"/>
<dbReference type="AlphaFoldDB" id="A0A367ZRZ2"/>
<dbReference type="PANTHER" id="PTHR34216">
    <property type="match status" value="1"/>
</dbReference>
<dbReference type="InterPro" id="IPR002509">
    <property type="entry name" value="NODB_dom"/>
</dbReference>
<dbReference type="GO" id="GO:0016810">
    <property type="term" value="F:hydrolase activity, acting on carbon-nitrogen (but not peptide) bonds"/>
    <property type="evidence" value="ECO:0007669"/>
    <property type="project" value="InterPro"/>
</dbReference>
<evidence type="ECO:0000256" key="2">
    <source>
        <dbReference type="ARBA" id="ARBA00022729"/>
    </source>
</evidence>
<evidence type="ECO:0000256" key="1">
    <source>
        <dbReference type="ARBA" id="ARBA00004613"/>
    </source>
</evidence>
<reference evidence="4 5" key="1">
    <citation type="submission" date="2018-05" db="EMBL/GenBank/DDBJ databases">
        <title>A metagenomic window into the 2 km-deep terrestrial subsurface aquifer revealed taxonomically and functionally diverse microbial community comprising novel uncultured bacterial lineages.</title>
        <authorList>
            <person name="Kadnikov V.V."/>
            <person name="Mardanov A.V."/>
            <person name="Beletsky A.V."/>
            <person name="Banks D."/>
            <person name="Pimenov N.V."/>
            <person name="Frank Y.A."/>
            <person name="Karnachuk O.V."/>
            <person name="Ravin N.V."/>
        </authorList>
    </citation>
    <scope>NUCLEOTIDE SEQUENCE [LARGE SCALE GENOMIC DNA]</scope>
    <source>
        <strain evidence="4">BY5</strain>
    </source>
</reference>
<dbReference type="Pfam" id="PF01522">
    <property type="entry name" value="Polysacc_deac_1"/>
    <property type="match status" value="1"/>
</dbReference>
<dbReference type="SUPFAM" id="SSF88713">
    <property type="entry name" value="Glycoside hydrolase/deacetylase"/>
    <property type="match status" value="1"/>
</dbReference>
<evidence type="ECO:0000313" key="5">
    <source>
        <dbReference type="Proteomes" id="UP000252355"/>
    </source>
</evidence>
<dbReference type="EMBL" id="QOQW01000004">
    <property type="protein sequence ID" value="RCK80893.1"/>
    <property type="molecule type" value="Genomic_DNA"/>
</dbReference>
<dbReference type="PANTHER" id="PTHR34216:SF3">
    <property type="entry name" value="POLY-BETA-1,6-N-ACETYL-D-GLUCOSAMINE N-DEACETYLASE"/>
    <property type="match status" value="1"/>
</dbReference>
<keyword evidence="2" id="KW-0732">Signal</keyword>
<comment type="subcellular location">
    <subcellularLocation>
        <location evidence="1">Secreted</location>
    </subcellularLocation>
</comment>
<dbReference type="GO" id="GO:0005576">
    <property type="term" value="C:extracellular region"/>
    <property type="evidence" value="ECO:0007669"/>
    <property type="project" value="UniProtKB-SubCell"/>
</dbReference>
<sequence>MFRVASRRPDRWRIAGLLGVIIFLWGWSALPALASGIAALCYHQIVPKATGLFELSVEDFREQLALLKAQGYESITTQQLLDILAGRFQPLKKPVLLTFDDGYRSVYDHAFPIMKEFGFVGVACIYPQFIDSQGGMSWAQLRELAAAGWSIEPHSMTHANLWKAPTVPGARQAFFEREIIRPKQIIEEKLGRPVRVFTWPYGIYTEETEAIARQAGYAGALTVDGGASYPGLDPFRIKRQVVYRTDTREKFLIRLGMGPLEVTDWDPRPGQVLAALATVTCRLPALADYAPGRYVLNAKITGGGLAFGFDPATRRLTATVKGKLKEGQHFIDIYLRDQRTGVTAQHGWLFTIGTPGRAALGSAPAGYPAAP</sequence>
<dbReference type="InterPro" id="IPR051398">
    <property type="entry name" value="Polysacch_Deacetylase"/>
</dbReference>
<dbReference type="PROSITE" id="PS51677">
    <property type="entry name" value="NODB"/>
    <property type="match status" value="1"/>
</dbReference>
<dbReference type="InterPro" id="IPR011330">
    <property type="entry name" value="Glyco_hydro/deAcase_b/a-brl"/>
</dbReference>
<dbReference type="Gene3D" id="3.20.20.370">
    <property type="entry name" value="Glycoside hydrolase/deacetylase"/>
    <property type="match status" value="1"/>
</dbReference>
<comment type="caution">
    <text evidence="4">The sequence shown here is derived from an EMBL/GenBank/DDBJ whole genome shotgun (WGS) entry which is preliminary data.</text>
</comment>
<dbReference type="GO" id="GO:0005975">
    <property type="term" value="P:carbohydrate metabolic process"/>
    <property type="evidence" value="ECO:0007669"/>
    <property type="project" value="InterPro"/>
</dbReference>
<dbReference type="Proteomes" id="UP000252355">
    <property type="component" value="Unassembled WGS sequence"/>
</dbReference>
<accession>A0A367ZRZ2</accession>
<organism evidence="4 5">
    <name type="scientific">Candidatus Ozemobacter sibiricus</name>
    <dbReference type="NCBI Taxonomy" id="2268124"/>
    <lineage>
        <taxon>Bacteria</taxon>
        <taxon>Candidatus Ozemobacteria</taxon>
        <taxon>Candidatus Ozemobacterales</taxon>
        <taxon>Candidatus Ozemobacteraceae</taxon>
        <taxon>Candidatus Ozemobacter</taxon>
    </lineage>
</organism>
<protein>
    <submittedName>
        <fullName evidence="4">Polysaccharide deacetylase</fullName>
    </submittedName>
</protein>
<dbReference type="CDD" id="cd10918">
    <property type="entry name" value="CE4_NodB_like_5s_6s"/>
    <property type="match status" value="1"/>
</dbReference>